<accession>A0A7X3CRE4</accession>
<protein>
    <submittedName>
        <fullName evidence="1">Uncharacterized protein</fullName>
    </submittedName>
</protein>
<evidence type="ECO:0000313" key="1">
    <source>
        <dbReference type="EMBL" id="MUG69641.1"/>
    </source>
</evidence>
<evidence type="ECO:0000313" key="2">
    <source>
        <dbReference type="Proteomes" id="UP000450917"/>
    </source>
</evidence>
<organism evidence="1 2">
    <name type="scientific">Paenibacillus validus</name>
    <dbReference type="NCBI Taxonomy" id="44253"/>
    <lineage>
        <taxon>Bacteria</taxon>
        <taxon>Bacillati</taxon>
        <taxon>Bacillota</taxon>
        <taxon>Bacilli</taxon>
        <taxon>Bacillales</taxon>
        <taxon>Paenibacillaceae</taxon>
        <taxon>Paenibacillus</taxon>
    </lineage>
</organism>
<reference evidence="1 2" key="1">
    <citation type="submission" date="2019-11" db="EMBL/GenBank/DDBJ databases">
        <title>Draft genome sequences of five Paenibacillus species of dairy origin.</title>
        <authorList>
            <person name="Olajide A.M."/>
            <person name="Chen S."/>
            <person name="Lapointe G."/>
        </authorList>
    </citation>
    <scope>NUCLEOTIDE SEQUENCE [LARGE SCALE GENOMIC DNA]</scope>
    <source>
        <strain evidence="1 2">2CS3</strain>
    </source>
</reference>
<dbReference type="AlphaFoldDB" id="A0A7X3CRE4"/>
<dbReference type="Proteomes" id="UP000450917">
    <property type="component" value="Unassembled WGS sequence"/>
</dbReference>
<dbReference type="EMBL" id="WNZX01000002">
    <property type="protein sequence ID" value="MUG69641.1"/>
    <property type="molecule type" value="Genomic_DNA"/>
</dbReference>
<name>A0A7X3CRE4_9BACL</name>
<gene>
    <name evidence="1" type="ORF">GNP93_03005</name>
</gene>
<proteinExistence type="predicted"/>
<sequence length="165" mass="19098">MSWKEWRLVPSSSIQERLETVRTLQESELELYEISKDKVSAEHYLHYAYLHRNVAAIGTPGAQDEVFHQLLPLDSDDVLGILFEEQPYTYPEHWQKPFLRNGPEGDYVWFDPSYAAQEAEFESIGRSIAEQLARFKEQGDLSEEAVRRFLSGVDAGFDPESDKKK</sequence>
<comment type="caution">
    <text evidence="1">The sequence shown here is derived from an EMBL/GenBank/DDBJ whole genome shotgun (WGS) entry which is preliminary data.</text>
</comment>
<keyword evidence="2" id="KW-1185">Reference proteome</keyword>